<dbReference type="EMBL" id="SWFS01000402">
    <property type="protein sequence ID" value="KAA8906154.1"/>
    <property type="molecule type" value="Genomic_DNA"/>
</dbReference>
<dbReference type="PRINTS" id="PR00097">
    <property type="entry name" value="ANTSNTHASEII"/>
</dbReference>
<dbReference type="CDD" id="cd00331">
    <property type="entry name" value="IGPS"/>
    <property type="match status" value="1"/>
</dbReference>
<dbReference type="AlphaFoldDB" id="A0A642UVB1"/>
<feature type="domain" description="Indole-3-glycerol phosphate synthase" evidence="16">
    <location>
        <begin position="214"/>
        <end position="476"/>
    </location>
</feature>
<sequence length="478" mass="52547">MFVCLIDNYDSFTWNLYQYLCLEGARVEVFRNDQITIDQLIEKRPDSIVISPGPGHPQTDAGISCEVIEKFAGKVPIFGVCMGQQCIFSVFGGDVGYAGEIVHGKTSTVNHDGKGVFKGLGQEVEVTRYHSLAGTNVSVPDCLEITAKSANSIIMGVRHKKYTIEGVQFHPESILTEEGHAMIRNFLSVRGGTWEESKTRAQQVSRGSKGGSILERIYAQRKVDVEKLKQTPGKSFQDLEQSLNMGLAPSLISFYDRLLSGKSRVNLMAEVKRASPSKGPIGMDIHAPTQALKYAQGGAATISVLCEPHWFKGDVEDLRLVRQAVADVENRPAVLLKDFVFDEYQILQARLAGADTVLLIVKMLDDDLLSRLYAYSKSIGMEPLVEVSDAAEMERALKLNAKVIGVNNRDLHSFHVDLNVTSSLVSQVPKDTILAALSGITSRTEVDKYVADGVKAILVGESLMRAKDVNEFIKTLIH</sequence>
<dbReference type="InterPro" id="IPR011060">
    <property type="entry name" value="RibuloseP-bd_barrel"/>
</dbReference>
<evidence type="ECO:0000256" key="8">
    <source>
        <dbReference type="ARBA" id="ARBA00022605"/>
    </source>
</evidence>
<evidence type="ECO:0000256" key="6">
    <source>
        <dbReference type="ARBA" id="ARBA00012362"/>
    </source>
</evidence>
<dbReference type="NCBIfam" id="TIGR00566">
    <property type="entry name" value="trpG_papA"/>
    <property type="match status" value="1"/>
</dbReference>
<keyword evidence="18" id="KW-1185">Reference proteome</keyword>
<comment type="subunit">
    <text evidence="4">Tetramer of two components I and two components II.</text>
</comment>
<name>A0A642UVB1_9ASCO</name>
<dbReference type="GO" id="GO:0004425">
    <property type="term" value="F:indole-3-glycerol-phosphate synthase activity"/>
    <property type="evidence" value="ECO:0007669"/>
    <property type="project" value="UniProtKB-EC"/>
</dbReference>
<keyword evidence="12" id="KW-0456">Lyase</keyword>
<feature type="domain" description="Glutamine amidotransferase" evidence="15">
    <location>
        <begin position="5"/>
        <end position="187"/>
    </location>
</feature>
<evidence type="ECO:0000256" key="11">
    <source>
        <dbReference type="ARBA" id="ARBA00023141"/>
    </source>
</evidence>
<gene>
    <name evidence="17" type="ORF">TRICI_005187</name>
</gene>
<dbReference type="PROSITE" id="PS51273">
    <property type="entry name" value="GATASE_TYPE_1"/>
    <property type="match status" value="1"/>
</dbReference>
<accession>A0A642UVB1</accession>
<dbReference type="InterPro" id="IPR029062">
    <property type="entry name" value="Class_I_gatase-like"/>
</dbReference>
<evidence type="ECO:0000256" key="9">
    <source>
        <dbReference type="ARBA" id="ARBA00022822"/>
    </source>
</evidence>
<evidence type="ECO:0000313" key="17">
    <source>
        <dbReference type="EMBL" id="KAA8906154.1"/>
    </source>
</evidence>
<dbReference type="SUPFAM" id="SSF51366">
    <property type="entry name" value="Ribulose-phoshate binding barrel"/>
    <property type="match status" value="1"/>
</dbReference>
<dbReference type="InterPro" id="IPR013785">
    <property type="entry name" value="Aldolase_TIM"/>
</dbReference>
<dbReference type="Proteomes" id="UP000761534">
    <property type="component" value="Unassembled WGS sequence"/>
</dbReference>
<dbReference type="CDD" id="cd01743">
    <property type="entry name" value="GATase1_Anthranilate_Synthase"/>
    <property type="match status" value="1"/>
</dbReference>
<dbReference type="Pfam" id="PF00117">
    <property type="entry name" value="GATase"/>
    <property type="match status" value="1"/>
</dbReference>
<dbReference type="InterPro" id="IPR050472">
    <property type="entry name" value="Anth_synth/Amidotransfase"/>
</dbReference>
<dbReference type="OrthoDB" id="524799at2759"/>
<keyword evidence="11" id="KW-0057">Aromatic amino acid biosynthesis</keyword>
<dbReference type="InterPro" id="IPR013798">
    <property type="entry name" value="Indole-3-glycerol_P_synth_dom"/>
</dbReference>
<dbReference type="PANTHER" id="PTHR43418">
    <property type="entry name" value="MULTIFUNCTIONAL TRYPTOPHAN BIOSYNTHESIS PROTEIN-RELATED"/>
    <property type="match status" value="1"/>
</dbReference>
<dbReference type="InterPro" id="IPR001468">
    <property type="entry name" value="Indole-3-GlycerolPSynthase_CS"/>
</dbReference>
<dbReference type="FunFam" id="3.40.50.880:FF:000031">
    <property type="entry name" value="Multifunctional tryptophan biosynthesis protein"/>
    <property type="match status" value="1"/>
</dbReference>
<evidence type="ECO:0000256" key="12">
    <source>
        <dbReference type="ARBA" id="ARBA00023239"/>
    </source>
</evidence>
<proteinExistence type="predicted"/>
<evidence type="ECO:0000256" key="4">
    <source>
        <dbReference type="ARBA" id="ARBA00011743"/>
    </source>
</evidence>
<dbReference type="GO" id="GO:0000162">
    <property type="term" value="P:L-tryptophan biosynthetic process"/>
    <property type="evidence" value="ECO:0007669"/>
    <property type="project" value="UniProtKB-UniPathway"/>
</dbReference>
<comment type="caution">
    <text evidence="17">The sequence shown here is derived from an EMBL/GenBank/DDBJ whole genome shotgun (WGS) entry which is preliminary data.</text>
</comment>
<organism evidence="17 18">
    <name type="scientific">Trichomonascus ciferrii</name>
    <dbReference type="NCBI Taxonomy" id="44093"/>
    <lineage>
        <taxon>Eukaryota</taxon>
        <taxon>Fungi</taxon>
        <taxon>Dikarya</taxon>
        <taxon>Ascomycota</taxon>
        <taxon>Saccharomycotina</taxon>
        <taxon>Dipodascomycetes</taxon>
        <taxon>Dipodascales</taxon>
        <taxon>Trichomonascaceae</taxon>
        <taxon>Trichomonascus</taxon>
        <taxon>Trichomonascus ciferrii complex</taxon>
    </lineage>
</organism>
<dbReference type="GO" id="GO:0005829">
    <property type="term" value="C:cytosol"/>
    <property type="evidence" value="ECO:0007669"/>
    <property type="project" value="TreeGrafter"/>
</dbReference>
<dbReference type="Gene3D" id="3.20.20.70">
    <property type="entry name" value="Aldolase class I"/>
    <property type="match status" value="1"/>
</dbReference>
<evidence type="ECO:0000259" key="16">
    <source>
        <dbReference type="Pfam" id="PF00218"/>
    </source>
</evidence>
<comment type="pathway">
    <text evidence="3">Amino-acid biosynthesis; L-tryptophan biosynthesis; L-tryptophan from chorismate: step 1/5.</text>
</comment>
<comment type="pathway">
    <text evidence="2">Amino-acid biosynthesis; L-tryptophan biosynthesis; L-tryptophan from chorismate: step 4/5.</text>
</comment>
<dbReference type="PANTHER" id="PTHR43418:SF4">
    <property type="entry name" value="MULTIFUNCTIONAL TRYPTOPHAN BIOSYNTHESIS PROTEIN"/>
    <property type="match status" value="1"/>
</dbReference>
<evidence type="ECO:0000313" key="18">
    <source>
        <dbReference type="Proteomes" id="UP000761534"/>
    </source>
</evidence>
<keyword evidence="8" id="KW-0028">Amino-acid biosynthesis</keyword>
<keyword evidence="10" id="KW-0315">Glutamine amidotransferase</keyword>
<dbReference type="EC" id="4.1.3.27" evidence="5"/>
<reference evidence="17" key="1">
    <citation type="journal article" date="2019" name="G3 (Bethesda)">
        <title>Genome Assemblies of Two Rare Opportunistic Yeast Pathogens: Diutina rugosa (syn. Candida rugosa) and Trichomonascus ciferrii (syn. Candida ciferrii).</title>
        <authorList>
            <person name="Mixao V."/>
            <person name="Saus E."/>
            <person name="Hansen A.P."/>
            <person name="Lass-Florl C."/>
            <person name="Gabaldon T."/>
        </authorList>
    </citation>
    <scope>NUCLEOTIDE SEQUENCE</scope>
    <source>
        <strain evidence="17">CBS 4856</strain>
    </source>
</reference>
<dbReference type="UniPathway" id="UPA00035">
    <property type="reaction ID" value="UER00040"/>
</dbReference>
<evidence type="ECO:0000256" key="5">
    <source>
        <dbReference type="ARBA" id="ARBA00012266"/>
    </source>
</evidence>
<dbReference type="Gene3D" id="3.40.50.880">
    <property type="match status" value="1"/>
</dbReference>
<evidence type="ECO:0000259" key="15">
    <source>
        <dbReference type="Pfam" id="PF00117"/>
    </source>
</evidence>
<evidence type="ECO:0000256" key="13">
    <source>
        <dbReference type="ARBA" id="ARBA00023268"/>
    </source>
</evidence>
<dbReference type="EC" id="4.1.1.48" evidence="6"/>
<dbReference type="Pfam" id="PF00218">
    <property type="entry name" value="IGPS"/>
    <property type="match status" value="1"/>
</dbReference>
<evidence type="ECO:0000256" key="1">
    <source>
        <dbReference type="ARBA" id="ARBA00001633"/>
    </source>
</evidence>
<dbReference type="InterPro" id="IPR017926">
    <property type="entry name" value="GATASE"/>
</dbReference>
<dbReference type="PRINTS" id="PR00099">
    <property type="entry name" value="CPSGATASE"/>
</dbReference>
<keyword evidence="9" id="KW-0822">Tryptophan biosynthesis</keyword>
<evidence type="ECO:0000256" key="3">
    <source>
        <dbReference type="ARBA" id="ARBA00004873"/>
    </source>
</evidence>
<evidence type="ECO:0000256" key="10">
    <source>
        <dbReference type="ARBA" id="ARBA00022962"/>
    </source>
</evidence>
<comment type="catalytic activity">
    <reaction evidence="1">
        <text>1-(2-carboxyphenylamino)-1-deoxy-D-ribulose 5-phosphate + H(+) = (1S,2R)-1-C-(indol-3-yl)glycerol 3-phosphate + CO2 + H2O</text>
        <dbReference type="Rhea" id="RHEA:23476"/>
        <dbReference type="ChEBI" id="CHEBI:15377"/>
        <dbReference type="ChEBI" id="CHEBI:15378"/>
        <dbReference type="ChEBI" id="CHEBI:16526"/>
        <dbReference type="ChEBI" id="CHEBI:58613"/>
        <dbReference type="ChEBI" id="CHEBI:58866"/>
        <dbReference type="EC" id="4.1.1.48"/>
    </reaction>
</comment>
<dbReference type="PROSITE" id="PS00614">
    <property type="entry name" value="IGPS"/>
    <property type="match status" value="1"/>
</dbReference>
<dbReference type="SUPFAM" id="SSF52317">
    <property type="entry name" value="Class I glutamine amidotransferase-like"/>
    <property type="match status" value="1"/>
</dbReference>
<comment type="catalytic activity">
    <reaction evidence="14">
        <text>chorismate + L-glutamine = anthranilate + pyruvate + L-glutamate + H(+)</text>
        <dbReference type="Rhea" id="RHEA:21732"/>
        <dbReference type="ChEBI" id="CHEBI:15361"/>
        <dbReference type="ChEBI" id="CHEBI:15378"/>
        <dbReference type="ChEBI" id="CHEBI:16567"/>
        <dbReference type="ChEBI" id="CHEBI:29748"/>
        <dbReference type="ChEBI" id="CHEBI:29985"/>
        <dbReference type="ChEBI" id="CHEBI:58359"/>
        <dbReference type="EC" id="4.1.3.27"/>
    </reaction>
</comment>
<evidence type="ECO:0000256" key="2">
    <source>
        <dbReference type="ARBA" id="ARBA00004696"/>
    </source>
</evidence>
<dbReference type="GO" id="GO:0004049">
    <property type="term" value="F:anthranilate synthase activity"/>
    <property type="evidence" value="ECO:0007669"/>
    <property type="project" value="UniProtKB-EC"/>
</dbReference>
<evidence type="ECO:0000256" key="14">
    <source>
        <dbReference type="ARBA" id="ARBA00047683"/>
    </source>
</evidence>
<keyword evidence="13" id="KW-0511">Multifunctional enzyme</keyword>
<dbReference type="FunFam" id="3.20.20.70:FF:000136">
    <property type="entry name" value="Multifunctional tryptophan biosynthesis protein"/>
    <property type="match status" value="1"/>
</dbReference>
<dbReference type="VEuPathDB" id="FungiDB:TRICI_005187"/>
<dbReference type="InterPro" id="IPR006221">
    <property type="entry name" value="TrpG/PapA_dom"/>
</dbReference>
<protein>
    <recommendedName>
        <fullName evidence="7">Multifunctional tryptophan biosynthesis protein</fullName>
        <ecNumber evidence="6">4.1.1.48</ecNumber>
        <ecNumber evidence="5">4.1.3.27</ecNumber>
    </recommendedName>
</protein>
<evidence type="ECO:0000256" key="7">
    <source>
        <dbReference type="ARBA" id="ARBA00018819"/>
    </source>
</evidence>
<dbReference type="PRINTS" id="PR00096">
    <property type="entry name" value="GATASE"/>
</dbReference>